<comment type="caution">
    <text evidence="2">The sequence shown here is derived from an EMBL/GenBank/DDBJ whole genome shotgun (WGS) entry which is preliminary data.</text>
</comment>
<accession>A0AAE0D4M3</accession>
<feature type="region of interest" description="Disordered" evidence="1">
    <location>
        <begin position="84"/>
        <end position="156"/>
    </location>
</feature>
<dbReference type="EMBL" id="VYYT01000223">
    <property type="protein sequence ID" value="KAK2754991.1"/>
    <property type="molecule type" value="Genomic_DNA"/>
</dbReference>
<dbReference type="Proteomes" id="UP001281614">
    <property type="component" value="Unassembled WGS sequence"/>
</dbReference>
<evidence type="ECO:0000256" key="1">
    <source>
        <dbReference type="SAM" id="MobiDB-lite"/>
    </source>
</evidence>
<name>A0AAE0D4M3_COLKA</name>
<keyword evidence="3" id="KW-1185">Reference proteome</keyword>
<feature type="compositionally biased region" description="Polar residues" evidence="1">
    <location>
        <begin position="211"/>
        <end position="222"/>
    </location>
</feature>
<feature type="region of interest" description="Disordered" evidence="1">
    <location>
        <begin position="203"/>
        <end position="222"/>
    </location>
</feature>
<organism evidence="2 3">
    <name type="scientific">Colletotrichum kahawae</name>
    <name type="common">Coffee berry disease fungus</name>
    <dbReference type="NCBI Taxonomy" id="34407"/>
    <lineage>
        <taxon>Eukaryota</taxon>
        <taxon>Fungi</taxon>
        <taxon>Dikarya</taxon>
        <taxon>Ascomycota</taxon>
        <taxon>Pezizomycotina</taxon>
        <taxon>Sordariomycetes</taxon>
        <taxon>Hypocreomycetidae</taxon>
        <taxon>Glomerellales</taxon>
        <taxon>Glomerellaceae</taxon>
        <taxon>Colletotrichum</taxon>
        <taxon>Colletotrichum gloeosporioides species complex</taxon>
    </lineage>
</organism>
<sequence>MSIPRIVYSLRKPVTVGSGPCRQRSRLQRLLINNAKRNHLRRSLMRSSWAGKPPPSKQLQIIEKRYLLLKYHRTCELNLGIKHSAGSSKRPQRGPSEATSTWIGPQGPVRGLPSPNGCQFCLPQQGSRRKKKGRNCPARSAGAGGGNPSPSCLPAVHQSTSGIAIANRPADGQRSGLDGRREVVASTGAMWVRPRTLAGPRAESGFAAKTLSPSVPQKASTR</sequence>
<proteinExistence type="predicted"/>
<evidence type="ECO:0000313" key="2">
    <source>
        <dbReference type="EMBL" id="KAK2754991.1"/>
    </source>
</evidence>
<gene>
    <name evidence="2" type="ORF">CKAH01_06005</name>
</gene>
<reference evidence="2" key="1">
    <citation type="submission" date="2023-02" db="EMBL/GenBank/DDBJ databases">
        <title>Colletotrichum kahawae CIFC_Que2 genome sequencing and assembly.</title>
        <authorList>
            <person name="Baroncelli R."/>
        </authorList>
    </citation>
    <scope>NUCLEOTIDE SEQUENCE</scope>
    <source>
        <strain evidence="2">CIFC_Que2</strain>
    </source>
</reference>
<dbReference type="AlphaFoldDB" id="A0AAE0D4M3"/>
<evidence type="ECO:0000313" key="3">
    <source>
        <dbReference type="Proteomes" id="UP001281614"/>
    </source>
</evidence>
<protein>
    <submittedName>
        <fullName evidence="2">Uncharacterized protein</fullName>
    </submittedName>
</protein>